<gene>
    <name evidence="1" type="primary">TAX1BP1A</name>
</gene>
<proteinExistence type="predicted"/>
<reference evidence="1" key="1">
    <citation type="submission" date="2016-05" db="EMBL/GenBank/DDBJ databases">
        <authorList>
            <person name="Lavstsen T."/>
            <person name="Jespersen J.S."/>
        </authorList>
    </citation>
    <scope>NUCLEOTIDE SEQUENCE</scope>
    <source>
        <tissue evidence="1">Brain</tissue>
    </source>
</reference>
<organism evidence="1">
    <name type="scientific">Nothobranchius kuhntae</name>
    <name type="common">Beira killifish</name>
    <dbReference type="NCBI Taxonomy" id="321403"/>
    <lineage>
        <taxon>Eukaryota</taxon>
        <taxon>Metazoa</taxon>
        <taxon>Chordata</taxon>
        <taxon>Craniata</taxon>
        <taxon>Vertebrata</taxon>
        <taxon>Euteleostomi</taxon>
        <taxon>Actinopterygii</taxon>
        <taxon>Neopterygii</taxon>
        <taxon>Teleostei</taxon>
        <taxon>Neoteleostei</taxon>
        <taxon>Acanthomorphata</taxon>
        <taxon>Ovalentaria</taxon>
        <taxon>Atherinomorphae</taxon>
        <taxon>Cyprinodontiformes</taxon>
        <taxon>Nothobranchiidae</taxon>
        <taxon>Nothobranchius</taxon>
    </lineage>
</organism>
<protein>
    <submittedName>
        <fullName evidence="1">Tax1 (Human T-cell leukemia virus type I) binding protein 1a</fullName>
    </submittedName>
</protein>
<reference evidence="1" key="2">
    <citation type="submission" date="2016-06" db="EMBL/GenBank/DDBJ databases">
        <title>The genome of a short-lived fish provides insights into sex chromosome evolution and the genetic control of aging.</title>
        <authorList>
            <person name="Reichwald K."/>
            <person name="Felder M."/>
            <person name="Petzold A."/>
            <person name="Koch P."/>
            <person name="Groth M."/>
            <person name="Platzer M."/>
        </authorList>
    </citation>
    <scope>NUCLEOTIDE SEQUENCE</scope>
    <source>
        <tissue evidence="1">Brain</tissue>
    </source>
</reference>
<evidence type="ECO:0000313" key="1">
    <source>
        <dbReference type="EMBL" id="SBR31333.1"/>
    </source>
</evidence>
<feature type="non-terminal residue" evidence="1">
    <location>
        <position position="117"/>
    </location>
</feature>
<dbReference type="AlphaFoldDB" id="A0A1A8KGC0"/>
<feature type="non-terminal residue" evidence="1">
    <location>
        <position position="1"/>
    </location>
</feature>
<name>A0A1A8KGC0_NOTKU</name>
<sequence>QQPNKCHILKIRFILTAVRDQSLSEPRVAAGVLTSSQVSRNKARARCVQERTLRSKTNQISAVLCLMGTKMPSYLPTTFVNALKCVTFACEPTGACCIRFLQRTCPWHVTRVFLGGF</sequence>
<accession>A0A1A8KGC0</accession>
<dbReference type="EMBL" id="HAEE01011283">
    <property type="protein sequence ID" value="SBR31333.1"/>
    <property type="molecule type" value="Transcribed_RNA"/>
</dbReference>